<sequence>MAASSSTFGRELEPARVPRYWQALILVLGLLVLAHMSLWIWEALNGYPGEGRVGVLQQEAGPDGFWRIVKVEPGSPLATAGARPGDAIRYDRAADAVRQFRAGESVGLTLRHEAALSHYTLTAAPRSIPANELAQDQAERRLAIVICSAWMVPALIGLLVTLRSRGRTSVVLLGAALVGLGLTYTNPNLLEGASWIGTAIYCGGDLMQFAPPVLFLAFALAARRETRSKLPRRWLIALGAYTLVVAMLAGRVVWVDLTGRSLVLTHSMGVTVWTTTAGIGLLLTVLALGAAWRESVGMDRTRYAFMLAAIGLLSSLQFVGALIYATGNQWTTANPLVLMLLGAPILGASVFAYAVLRHRVVDIGFAVNRTLVYGAVSAALLATFGLVEWAVDHFVSIGGREKNVLVDAAVAVGIFLAFHRVRDWVEHLIESLFFSNWKKAEERLRRFVKEAPFFIEASTLTAAFVRTLSQYAGGAETAVYVKDGHGYTRAAGGIADSPAVLDGDLPTLVSVRATLEPIEAPDGVLAGCLVTPMVNRNEVIGLTVVGPKPSAHVFRPDEIELIGWATRQIGLDMHALEIEQLQAQNAQIAPLQRENAMLHALVAQRA</sequence>
<name>A0A370K3U6_9GAMM</name>
<evidence type="ECO:0000256" key="1">
    <source>
        <dbReference type="SAM" id="Phobius"/>
    </source>
</evidence>
<feature type="transmembrane region" description="Helical" evidence="1">
    <location>
        <begin position="234"/>
        <end position="254"/>
    </location>
</feature>
<evidence type="ECO:0008006" key="4">
    <source>
        <dbReference type="Google" id="ProtNLM"/>
    </source>
</evidence>
<comment type="caution">
    <text evidence="2">The sequence shown here is derived from an EMBL/GenBank/DDBJ whole genome shotgun (WGS) entry which is preliminary data.</text>
</comment>
<feature type="transmembrane region" description="Helical" evidence="1">
    <location>
        <begin position="303"/>
        <end position="324"/>
    </location>
</feature>
<feature type="transmembrane region" description="Helical" evidence="1">
    <location>
        <begin position="169"/>
        <end position="186"/>
    </location>
</feature>
<reference evidence="2 3" key="1">
    <citation type="submission" date="2018-07" db="EMBL/GenBank/DDBJ databases">
        <title>Dyella solisilvae sp. nov., isolated from the pine and broad-leaved mixed forest soil.</title>
        <authorList>
            <person name="Gao Z."/>
            <person name="Qiu L."/>
        </authorList>
    </citation>
    <scope>NUCLEOTIDE SEQUENCE [LARGE SCALE GENOMIC DNA]</scope>
    <source>
        <strain evidence="2 3">DHG54</strain>
    </source>
</reference>
<gene>
    <name evidence="2" type="ORF">DVT68_16225</name>
</gene>
<dbReference type="RefSeq" id="WP_114826158.1">
    <property type="nucleotide sequence ID" value="NZ_QQSY01000005.1"/>
</dbReference>
<feature type="transmembrane region" description="Helical" evidence="1">
    <location>
        <begin position="270"/>
        <end position="291"/>
    </location>
</feature>
<organism evidence="2 3">
    <name type="scientific">Dyella solisilvae</name>
    <dbReference type="NCBI Taxonomy" id="1920168"/>
    <lineage>
        <taxon>Bacteria</taxon>
        <taxon>Pseudomonadati</taxon>
        <taxon>Pseudomonadota</taxon>
        <taxon>Gammaproteobacteria</taxon>
        <taxon>Lysobacterales</taxon>
        <taxon>Rhodanobacteraceae</taxon>
        <taxon>Dyella</taxon>
    </lineage>
</organism>
<feature type="transmembrane region" description="Helical" evidence="1">
    <location>
        <begin position="371"/>
        <end position="391"/>
    </location>
</feature>
<keyword evidence="1" id="KW-0472">Membrane</keyword>
<feature type="transmembrane region" description="Helical" evidence="1">
    <location>
        <begin position="20"/>
        <end position="41"/>
    </location>
</feature>
<keyword evidence="1" id="KW-0812">Transmembrane</keyword>
<feature type="transmembrane region" description="Helical" evidence="1">
    <location>
        <begin position="336"/>
        <end position="356"/>
    </location>
</feature>
<dbReference type="Proteomes" id="UP000254711">
    <property type="component" value="Unassembled WGS sequence"/>
</dbReference>
<dbReference type="InterPro" id="IPR036034">
    <property type="entry name" value="PDZ_sf"/>
</dbReference>
<keyword evidence="3" id="KW-1185">Reference proteome</keyword>
<keyword evidence="1" id="KW-1133">Transmembrane helix</keyword>
<dbReference type="OrthoDB" id="7595639at2"/>
<feature type="transmembrane region" description="Helical" evidence="1">
    <location>
        <begin position="142"/>
        <end position="162"/>
    </location>
</feature>
<accession>A0A370K3U6</accession>
<dbReference type="SUPFAM" id="SSF50156">
    <property type="entry name" value="PDZ domain-like"/>
    <property type="match status" value="1"/>
</dbReference>
<evidence type="ECO:0000313" key="2">
    <source>
        <dbReference type="EMBL" id="RDI97312.1"/>
    </source>
</evidence>
<dbReference type="EMBL" id="QQSY01000005">
    <property type="protein sequence ID" value="RDI97312.1"/>
    <property type="molecule type" value="Genomic_DNA"/>
</dbReference>
<proteinExistence type="predicted"/>
<dbReference type="AlphaFoldDB" id="A0A370K3U6"/>
<feature type="transmembrane region" description="Helical" evidence="1">
    <location>
        <begin position="198"/>
        <end position="222"/>
    </location>
</feature>
<evidence type="ECO:0000313" key="3">
    <source>
        <dbReference type="Proteomes" id="UP000254711"/>
    </source>
</evidence>
<protein>
    <recommendedName>
        <fullName evidence="4">GAF domain-containing protein</fullName>
    </recommendedName>
</protein>